<dbReference type="InterPro" id="IPR010921">
    <property type="entry name" value="Trp_repressor/repl_initiator"/>
</dbReference>
<dbReference type="GO" id="GO:0043565">
    <property type="term" value="F:sequence-specific DNA binding"/>
    <property type="evidence" value="ECO:0007669"/>
    <property type="project" value="InterPro"/>
</dbReference>
<dbReference type="EMBL" id="MHPU01000017">
    <property type="protein sequence ID" value="OGZ88710.1"/>
    <property type="molecule type" value="Genomic_DNA"/>
</dbReference>
<gene>
    <name evidence="1" type="ORF">A2561_03040</name>
</gene>
<organism evidence="1 2">
    <name type="scientific">Candidatus Staskawiczbacteria bacterium RIFOXYD1_FULL_32_13</name>
    <dbReference type="NCBI Taxonomy" id="1802234"/>
    <lineage>
        <taxon>Bacteria</taxon>
        <taxon>Candidatus Staskawicziibacteriota</taxon>
    </lineage>
</organism>
<name>A0A1G2JQZ8_9BACT</name>
<sequence length="112" mass="12865">MIMFSKIEDKKINELMNAILLLKNSGEAKKFFRDLLTEKELKEFGNRWKAARMLSNNVLYTRIEKETGLSSTTVARISKWLNNGKNGYNLIIKRIKGSANHHSQLLVGKGLR</sequence>
<dbReference type="InterPro" id="IPR000831">
    <property type="entry name" value="Trp_repress"/>
</dbReference>
<dbReference type="Proteomes" id="UP000178935">
    <property type="component" value="Unassembled WGS sequence"/>
</dbReference>
<evidence type="ECO:0008006" key="3">
    <source>
        <dbReference type="Google" id="ProtNLM"/>
    </source>
</evidence>
<dbReference type="InterPro" id="IPR038116">
    <property type="entry name" value="TrpR-like_sf"/>
</dbReference>
<dbReference type="Gene3D" id="1.10.1270.10">
    <property type="entry name" value="TrpR-like"/>
    <property type="match status" value="1"/>
</dbReference>
<dbReference type="SUPFAM" id="SSF48295">
    <property type="entry name" value="TrpR-like"/>
    <property type="match status" value="1"/>
</dbReference>
<accession>A0A1G2JQZ8</accession>
<dbReference type="GO" id="GO:0003700">
    <property type="term" value="F:DNA-binding transcription factor activity"/>
    <property type="evidence" value="ECO:0007669"/>
    <property type="project" value="InterPro"/>
</dbReference>
<reference evidence="1 2" key="1">
    <citation type="journal article" date="2016" name="Nat. Commun.">
        <title>Thousands of microbial genomes shed light on interconnected biogeochemical processes in an aquifer system.</title>
        <authorList>
            <person name="Anantharaman K."/>
            <person name="Brown C.T."/>
            <person name="Hug L.A."/>
            <person name="Sharon I."/>
            <person name="Castelle C.J."/>
            <person name="Probst A.J."/>
            <person name="Thomas B.C."/>
            <person name="Singh A."/>
            <person name="Wilkins M.J."/>
            <person name="Karaoz U."/>
            <person name="Brodie E.L."/>
            <person name="Williams K.H."/>
            <person name="Hubbard S.S."/>
            <person name="Banfield J.F."/>
        </authorList>
    </citation>
    <scope>NUCLEOTIDE SEQUENCE [LARGE SCALE GENOMIC DNA]</scope>
</reference>
<proteinExistence type="predicted"/>
<comment type="caution">
    <text evidence="1">The sequence shown here is derived from an EMBL/GenBank/DDBJ whole genome shotgun (WGS) entry which is preliminary data.</text>
</comment>
<dbReference type="AlphaFoldDB" id="A0A1G2JQZ8"/>
<dbReference type="NCBIfam" id="TIGR02531">
    <property type="entry name" value="yecD_yerC"/>
    <property type="match status" value="1"/>
</dbReference>
<dbReference type="InterPro" id="IPR013368">
    <property type="entry name" value="YecD_YerC"/>
</dbReference>
<dbReference type="Pfam" id="PF01371">
    <property type="entry name" value="Trp_repressor"/>
    <property type="match status" value="1"/>
</dbReference>
<evidence type="ECO:0000313" key="1">
    <source>
        <dbReference type="EMBL" id="OGZ88710.1"/>
    </source>
</evidence>
<dbReference type="PANTHER" id="PTHR40080:SF1">
    <property type="entry name" value="TRPR-LIKE PROTEIN YERC_YECD"/>
    <property type="match status" value="1"/>
</dbReference>
<protein>
    <recommendedName>
        <fullName evidence="3">TrpR like protein, YerC/YecD</fullName>
    </recommendedName>
</protein>
<dbReference type="PIRSF" id="PIRSF012508">
    <property type="entry name" value="YerC"/>
    <property type="match status" value="1"/>
</dbReference>
<evidence type="ECO:0000313" key="2">
    <source>
        <dbReference type="Proteomes" id="UP000178935"/>
    </source>
</evidence>
<dbReference type="PANTHER" id="PTHR40080">
    <property type="entry name" value="LMO1763 PROTEIN"/>
    <property type="match status" value="1"/>
</dbReference>